<dbReference type="InterPro" id="IPR002680">
    <property type="entry name" value="AOX"/>
</dbReference>
<evidence type="ECO:0000256" key="9">
    <source>
        <dbReference type="ARBA" id="ARBA00022989"/>
    </source>
</evidence>
<keyword evidence="11" id="KW-0408">Iron</keyword>
<accession>F4PMR8</accession>
<dbReference type="AlphaFoldDB" id="F4PMR8"/>
<dbReference type="GO" id="GO:0005739">
    <property type="term" value="C:mitochondrion"/>
    <property type="evidence" value="ECO:0007669"/>
    <property type="project" value="TreeGrafter"/>
</dbReference>
<gene>
    <name evidence="14" type="ORF">DFA_05796</name>
</gene>
<evidence type="ECO:0000313" key="14">
    <source>
        <dbReference type="EMBL" id="EGG23662.1"/>
    </source>
</evidence>
<evidence type="ECO:0000256" key="6">
    <source>
        <dbReference type="ARBA" id="ARBA00022692"/>
    </source>
</evidence>
<evidence type="ECO:0000313" key="15">
    <source>
        <dbReference type="Proteomes" id="UP000007797"/>
    </source>
</evidence>
<dbReference type="Pfam" id="PF01786">
    <property type="entry name" value="AOX"/>
    <property type="match status" value="1"/>
</dbReference>
<dbReference type="GO" id="GO:0046872">
    <property type="term" value="F:metal ion binding"/>
    <property type="evidence" value="ECO:0007669"/>
    <property type="project" value="UniProtKB-KW"/>
</dbReference>
<dbReference type="RefSeq" id="XP_004361513.1">
    <property type="nucleotide sequence ID" value="XM_004361456.1"/>
</dbReference>
<evidence type="ECO:0000256" key="5">
    <source>
        <dbReference type="ARBA" id="ARBA00022660"/>
    </source>
</evidence>
<keyword evidence="7" id="KW-0479">Metal-binding</keyword>
<dbReference type="EMBL" id="GL883008">
    <property type="protein sequence ID" value="EGG23662.1"/>
    <property type="molecule type" value="Genomic_DNA"/>
</dbReference>
<evidence type="ECO:0000256" key="12">
    <source>
        <dbReference type="ARBA" id="ARBA00023136"/>
    </source>
</evidence>
<proteinExistence type="inferred from homology"/>
<dbReference type="PANTHER" id="PTHR31803:SF3">
    <property type="entry name" value="ALTERNATIVE OXIDASE"/>
    <property type="match status" value="1"/>
</dbReference>
<evidence type="ECO:0000256" key="1">
    <source>
        <dbReference type="ARBA" id="ARBA00001962"/>
    </source>
</evidence>
<feature type="region of interest" description="Disordered" evidence="13">
    <location>
        <begin position="330"/>
        <end position="363"/>
    </location>
</feature>
<evidence type="ECO:0000256" key="7">
    <source>
        <dbReference type="ARBA" id="ARBA00022723"/>
    </source>
</evidence>
<reference evidence="15" key="1">
    <citation type="journal article" date="2011" name="Genome Res.">
        <title>Phylogeny-wide analysis of social amoeba genomes highlights ancient origins for complex intercellular communication.</title>
        <authorList>
            <person name="Heidel A.J."/>
            <person name="Lawal H.M."/>
            <person name="Felder M."/>
            <person name="Schilde C."/>
            <person name="Helps N.R."/>
            <person name="Tunggal B."/>
            <person name="Rivero F."/>
            <person name="John U."/>
            <person name="Schleicher M."/>
            <person name="Eichinger L."/>
            <person name="Platzer M."/>
            <person name="Noegel A.A."/>
            <person name="Schaap P."/>
            <person name="Gloeckner G."/>
        </authorList>
    </citation>
    <scope>NUCLEOTIDE SEQUENCE [LARGE SCALE GENOMIC DNA]</scope>
    <source>
        <strain evidence="15">SH3</strain>
    </source>
</reference>
<dbReference type="GO" id="GO:0010230">
    <property type="term" value="P:alternative respiration"/>
    <property type="evidence" value="ECO:0007669"/>
    <property type="project" value="TreeGrafter"/>
</dbReference>
<dbReference type="GeneID" id="14875855"/>
<organism evidence="14 15">
    <name type="scientific">Cavenderia fasciculata</name>
    <name type="common">Slime mold</name>
    <name type="synonym">Dictyostelium fasciculatum</name>
    <dbReference type="NCBI Taxonomy" id="261658"/>
    <lineage>
        <taxon>Eukaryota</taxon>
        <taxon>Amoebozoa</taxon>
        <taxon>Evosea</taxon>
        <taxon>Eumycetozoa</taxon>
        <taxon>Dictyostelia</taxon>
        <taxon>Acytosteliales</taxon>
        <taxon>Cavenderiaceae</taxon>
        <taxon>Cavenderia</taxon>
    </lineage>
</organism>
<keyword evidence="10" id="KW-0560">Oxidoreductase</keyword>
<keyword evidence="4" id="KW-0813">Transport</keyword>
<evidence type="ECO:0000256" key="11">
    <source>
        <dbReference type="ARBA" id="ARBA00023004"/>
    </source>
</evidence>
<dbReference type="InterPro" id="IPR009078">
    <property type="entry name" value="Ferritin-like_SF"/>
</dbReference>
<evidence type="ECO:0000256" key="10">
    <source>
        <dbReference type="ARBA" id="ARBA00023002"/>
    </source>
</evidence>
<keyword evidence="12" id="KW-0472">Membrane</keyword>
<dbReference type="Gene3D" id="1.20.1260.140">
    <property type="entry name" value="Alternative oxidase"/>
    <property type="match status" value="1"/>
</dbReference>
<dbReference type="STRING" id="1054147.F4PMR8"/>
<comment type="similarity">
    <text evidence="3">Belongs to the alternative oxidase family.</text>
</comment>
<feature type="compositionally biased region" description="Low complexity" evidence="13">
    <location>
        <begin position="344"/>
        <end position="363"/>
    </location>
</feature>
<keyword evidence="9" id="KW-1133">Transmembrane helix</keyword>
<comment type="subcellular location">
    <subcellularLocation>
        <location evidence="2">Membrane</location>
    </subcellularLocation>
</comment>
<dbReference type="GO" id="GO:0009916">
    <property type="term" value="F:alternative oxidase activity"/>
    <property type="evidence" value="ECO:0007669"/>
    <property type="project" value="InterPro"/>
</dbReference>
<keyword evidence="8" id="KW-0249">Electron transport</keyword>
<evidence type="ECO:0000256" key="2">
    <source>
        <dbReference type="ARBA" id="ARBA00004370"/>
    </source>
</evidence>
<dbReference type="OrthoDB" id="16906at2759"/>
<sequence>MSQLLKIKNSLISPQSIKSYTRRGKVNPNYIAFLDAPEPHHYPPKVEKVEYHPLPVIETTSTSSVYLRGTNLLGQSSLTGRLSASSLFGEFEPSHFASRRRISTAPLTQFQKDPSPEYHRHSTSHAYSKREHLDKIEKEFVTPTRYEPKTFGDHFARYAVKSLRLLSNMFFKEKYIHYACLLETVAAVPGMAGGMLQHLHSLRTCQNNYVIKTLLDEAENERMHLMTFIEITKPTFGERVLIALAQAAYLVDYTILYLVSPKTAHRFVGFLEEEAVLTYTNMLRDLDAGLVENVNAPAIAKAYWGLPEDAKLRDVIMVIRQDEVEHAHVNHDISNTLATEKVPSKQTTPTTPPSSSSNTATLA</sequence>
<comment type="cofactor">
    <cofactor evidence="1">
        <name>Fe cation</name>
        <dbReference type="ChEBI" id="CHEBI:24875"/>
    </cofactor>
</comment>
<keyword evidence="6" id="KW-0812">Transmembrane</keyword>
<dbReference type="KEGG" id="dfa:DFA_05796"/>
<evidence type="ECO:0000256" key="4">
    <source>
        <dbReference type="ARBA" id="ARBA00022448"/>
    </source>
</evidence>
<keyword evidence="5" id="KW-0679">Respiratory chain</keyword>
<evidence type="ECO:0000256" key="3">
    <source>
        <dbReference type="ARBA" id="ARBA00008388"/>
    </source>
</evidence>
<protein>
    <recommendedName>
        <fullName evidence="16">Alternative oxidase</fullName>
    </recommendedName>
</protein>
<dbReference type="GO" id="GO:0016020">
    <property type="term" value="C:membrane"/>
    <property type="evidence" value="ECO:0007669"/>
    <property type="project" value="UniProtKB-SubCell"/>
</dbReference>
<keyword evidence="15" id="KW-1185">Reference proteome</keyword>
<evidence type="ECO:0008006" key="16">
    <source>
        <dbReference type="Google" id="ProtNLM"/>
    </source>
</evidence>
<evidence type="ECO:0000256" key="8">
    <source>
        <dbReference type="ARBA" id="ARBA00022982"/>
    </source>
</evidence>
<dbReference type="InterPro" id="IPR038659">
    <property type="entry name" value="AOX_sf"/>
</dbReference>
<dbReference type="SUPFAM" id="SSF47240">
    <property type="entry name" value="Ferritin-like"/>
    <property type="match status" value="1"/>
</dbReference>
<dbReference type="Proteomes" id="UP000007797">
    <property type="component" value="Unassembled WGS sequence"/>
</dbReference>
<evidence type="ECO:0000256" key="13">
    <source>
        <dbReference type="SAM" id="MobiDB-lite"/>
    </source>
</evidence>
<dbReference type="PANTHER" id="PTHR31803">
    <property type="entry name" value="ALTERNATIVE OXIDASE"/>
    <property type="match status" value="1"/>
</dbReference>
<name>F4PMR8_CACFS</name>